<dbReference type="Proteomes" id="UP001056384">
    <property type="component" value="Chromosome 5"/>
</dbReference>
<keyword evidence="4" id="KW-1185">Reference proteome</keyword>
<feature type="compositionally biased region" description="Polar residues" evidence="1">
    <location>
        <begin position="1"/>
        <end position="13"/>
    </location>
</feature>
<evidence type="ECO:0000313" key="4">
    <source>
        <dbReference type="Proteomes" id="UP001056384"/>
    </source>
</evidence>
<keyword evidence="2" id="KW-0812">Transmembrane</keyword>
<accession>A0A9Q9AWB9</accession>
<sequence length="75" mass="8513">MSSNQLPSKQSRASEFMRNAGTVNDPEHKLWGPARWVVQMIQYLIALIMITVAEGFKSIVSGEGPKKRRQKPRTE</sequence>
<evidence type="ECO:0000256" key="2">
    <source>
        <dbReference type="SAM" id="Phobius"/>
    </source>
</evidence>
<gene>
    <name evidence="3" type="ORF">Slin15195_G070590</name>
</gene>
<feature type="transmembrane region" description="Helical" evidence="2">
    <location>
        <begin position="40"/>
        <end position="60"/>
    </location>
</feature>
<protein>
    <submittedName>
        <fullName evidence="3">Uncharacterized protein</fullName>
    </submittedName>
</protein>
<dbReference type="AlphaFoldDB" id="A0A9Q9AWB9"/>
<proteinExistence type="predicted"/>
<evidence type="ECO:0000256" key="1">
    <source>
        <dbReference type="SAM" id="MobiDB-lite"/>
    </source>
</evidence>
<evidence type="ECO:0000313" key="3">
    <source>
        <dbReference type="EMBL" id="USW53740.1"/>
    </source>
</evidence>
<keyword evidence="2" id="KW-1133">Transmembrane helix</keyword>
<name>A0A9Q9AWB9_9PEZI</name>
<keyword evidence="2" id="KW-0472">Membrane</keyword>
<organism evidence="3 4">
    <name type="scientific">Septoria linicola</name>
    <dbReference type="NCBI Taxonomy" id="215465"/>
    <lineage>
        <taxon>Eukaryota</taxon>
        <taxon>Fungi</taxon>
        <taxon>Dikarya</taxon>
        <taxon>Ascomycota</taxon>
        <taxon>Pezizomycotina</taxon>
        <taxon>Dothideomycetes</taxon>
        <taxon>Dothideomycetidae</taxon>
        <taxon>Mycosphaerellales</taxon>
        <taxon>Mycosphaerellaceae</taxon>
        <taxon>Septoria</taxon>
    </lineage>
</organism>
<reference evidence="3" key="1">
    <citation type="submission" date="2022-06" db="EMBL/GenBank/DDBJ databases">
        <title>Complete genome sequences of two strains of the flax pathogen Septoria linicola.</title>
        <authorList>
            <person name="Lapalu N."/>
            <person name="Simon A."/>
            <person name="Demenou B."/>
            <person name="Paumier D."/>
            <person name="Guillot M.-P."/>
            <person name="Gout L."/>
            <person name="Valade R."/>
        </authorList>
    </citation>
    <scope>NUCLEOTIDE SEQUENCE</scope>
    <source>
        <strain evidence="3">SE15195</strain>
    </source>
</reference>
<feature type="region of interest" description="Disordered" evidence="1">
    <location>
        <begin position="1"/>
        <end position="24"/>
    </location>
</feature>
<dbReference type="EMBL" id="CP099422">
    <property type="protein sequence ID" value="USW53740.1"/>
    <property type="molecule type" value="Genomic_DNA"/>
</dbReference>